<accession>A0ACB7T5I3</accession>
<keyword evidence="2" id="KW-1185">Reference proteome</keyword>
<comment type="caution">
    <text evidence="1">The sequence shown here is derived from an EMBL/GenBank/DDBJ whole genome shotgun (WGS) entry which is preliminary data.</text>
</comment>
<evidence type="ECO:0000313" key="1">
    <source>
        <dbReference type="EMBL" id="KAH6942203.1"/>
    </source>
</evidence>
<proteinExistence type="predicted"/>
<evidence type="ECO:0000313" key="2">
    <source>
        <dbReference type="Proteomes" id="UP000821845"/>
    </source>
</evidence>
<dbReference type="Proteomes" id="UP000821845">
    <property type="component" value="Chromosome 10"/>
</dbReference>
<dbReference type="EMBL" id="CM023490">
    <property type="protein sequence ID" value="KAH6942203.1"/>
    <property type="molecule type" value="Genomic_DNA"/>
</dbReference>
<gene>
    <name evidence="1" type="ORF">HPB50_001772</name>
</gene>
<name>A0ACB7T5I3_HYAAI</name>
<reference evidence="1" key="1">
    <citation type="submission" date="2020-05" db="EMBL/GenBank/DDBJ databases">
        <title>Large-scale comparative analyses of tick genomes elucidate their genetic diversity and vector capacities.</title>
        <authorList>
            <person name="Jia N."/>
            <person name="Wang J."/>
            <person name="Shi W."/>
            <person name="Du L."/>
            <person name="Sun Y."/>
            <person name="Zhan W."/>
            <person name="Jiang J."/>
            <person name="Wang Q."/>
            <person name="Zhang B."/>
            <person name="Ji P."/>
            <person name="Sakyi L.B."/>
            <person name="Cui X."/>
            <person name="Yuan T."/>
            <person name="Jiang B."/>
            <person name="Yang W."/>
            <person name="Lam T.T.-Y."/>
            <person name="Chang Q."/>
            <person name="Ding S."/>
            <person name="Wang X."/>
            <person name="Zhu J."/>
            <person name="Ruan X."/>
            <person name="Zhao L."/>
            <person name="Wei J."/>
            <person name="Que T."/>
            <person name="Du C."/>
            <person name="Cheng J."/>
            <person name="Dai P."/>
            <person name="Han X."/>
            <person name="Huang E."/>
            <person name="Gao Y."/>
            <person name="Liu J."/>
            <person name="Shao H."/>
            <person name="Ye R."/>
            <person name="Li L."/>
            <person name="Wei W."/>
            <person name="Wang X."/>
            <person name="Wang C."/>
            <person name="Yang T."/>
            <person name="Huo Q."/>
            <person name="Li W."/>
            <person name="Guo W."/>
            <person name="Chen H."/>
            <person name="Zhou L."/>
            <person name="Ni X."/>
            <person name="Tian J."/>
            <person name="Zhou Y."/>
            <person name="Sheng Y."/>
            <person name="Liu T."/>
            <person name="Pan Y."/>
            <person name="Xia L."/>
            <person name="Li J."/>
            <person name="Zhao F."/>
            <person name="Cao W."/>
        </authorList>
    </citation>
    <scope>NUCLEOTIDE SEQUENCE</scope>
    <source>
        <strain evidence="1">Hyas-2018</strain>
    </source>
</reference>
<protein>
    <submittedName>
        <fullName evidence="1">Uncharacterized protein</fullName>
    </submittedName>
</protein>
<organism evidence="1 2">
    <name type="scientific">Hyalomma asiaticum</name>
    <name type="common">Tick</name>
    <dbReference type="NCBI Taxonomy" id="266040"/>
    <lineage>
        <taxon>Eukaryota</taxon>
        <taxon>Metazoa</taxon>
        <taxon>Ecdysozoa</taxon>
        <taxon>Arthropoda</taxon>
        <taxon>Chelicerata</taxon>
        <taxon>Arachnida</taxon>
        <taxon>Acari</taxon>
        <taxon>Parasitiformes</taxon>
        <taxon>Ixodida</taxon>
        <taxon>Ixodoidea</taxon>
        <taxon>Ixodidae</taxon>
        <taxon>Hyalomminae</taxon>
        <taxon>Hyalomma</taxon>
    </lineage>
</organism>
<sequence length="477" mass="53477">MASGSTYTVFGYGTSLDWRPTTFVIPFPPGRLCSACGLVPPATATLPCRHQLCQSCFDRRDSSGKKRCPLDKSSFQNEDVVWVMYSKDSVLGRKVRCWNAANGCDSEDAASAMLLHFTSACRFHAGKCPTCGASVLHKDFPDHLETGCSPTSSSSGIEQSLSENSANAFMEVKDALRKLSEENASLQTRLNSFEERLSANFDRTMTTVLERTRDTCRAQFASHLSNVSSAIRYQQAENERSARHAIATEYRNNLTSLNATIKKALTDGCKRKTGDSDTILTNLMASSITREINDLAKDISRERTLSGEDASRAFKLLAAAAFGDKNNALSESPPPCTWEIDDWDDFCPTYVGRARLKRRDRFGTPYYLAGRLVVPRLCYYPRSQEIEYRPYIIRGLYDEFLESPEEPSYVRFIHPTDPSLQMRFTGEFDWIKPDFDLTCMGSDVLYMGRESIPIEAAALEDAGFIRDNTAQLEIYHD</sequence>